<dbReference type="PROSITE" id="PS51154">
    <property type="entry name" value="MACRO"/>
    <property type="match status" value="1"/>
</dbReference>
<dbReference type="CDD" id="cd22671">
    <property type="entry name" value="FHA_APTX-like"/>
    <property type="match status" value="1"/>
</dbReference>
<evidence type="ECO:0000259" key="3">
    <source>
        <dbReference type="PROSITE" id="PS51154"/>
    </source>
</evidence>
<dbReference type="Pfam" id="PF02825">
    <property type="entry name" value="WWE"/>
    <property type="match status" value="1"/>
</dbReference>
<dbReference type="EMBL" id="JBGBPQ010000001">
    <property type="protein sequence ID" value="KAL1529207.1"/>
    <property type="molecule type" value="Genomic_DNA"/>
</dbReference>
<dbReference type="Proteomes" id="UP001515480">
    <property type="component" value="Unassembled WGS sequence"/>
</dbReference>
<feature type="compositionally biased region" description="Low complexity" evidence="1">
    <location>
        <begin position="399"/>
        <end position="421"/>
    </location>
</feature>
<feature type="domain" description="Macro" evidence="3">
    <location>
        <begin position="528"/>
        <end position="669"/>
    </location>
</feature>
<dbReference type="Gene3D" id="3.40.220.10">
    <property type="entry name" value="Leucine Aminopeptidase, subunit E, domain 1"/>
    <property type="match status" value="1"/>
</dbReference>
<gene>
    <name evidence="4" type="ORF">AB1Y20_000163</name>
</gene>
<dbReference type="AlphaFoldDB" id="A0AB34K725"/>
<evidence type="ECO:0000259" key="2">
    <source>
        <dbReference type="PROSITE" id="PS50918"/>
    </source>
</evidence>
<dbReference type="PROSITE" id="PS50918">
    <property type="entry name" value="WWE"/>
    <property type="match status" value="1"/>
</dbReference>
<feature type="region of interest" description="Disordered" evidence="1">
    <location>
        <begin position="372"/>
        <end position="469"/>
    </location>
</feature>
<evidence type="ECO:0000313" key="5">
    <source>
        <dbReference type="Proteomes" id="UP001515480"/>
    </source>
</evidence>
<dbReference type="Gene3D" id="3.30.720.50">
    <property type="match status" value="1"/>
</dbReference>
<feature type="region of interest" description="Disordered" evidence="1">
    <location>
        <begin position="299"/>
        <end position="325"/>
    </location>
</feature>
<dbReference type="InterPro" id="IPR043472">
    <property type="entry name" value="Macro_dom-like"/>
</dbReference>
<accession>A0AB34K725</accession>
<reference evidence="4 5" key="1">
    <citation type="journal article" date="2024" name="Science">
        <title>Giant polyketide synthase enzymes in the biosynthesis of giant marine polyether toxins.</title>
        <authorList>
            <person name="Fallon T.R."/>
            <person name="Shende V.V."/>
            <person name="Wierzbicki I.H."/>
            <person name="Pendleton A.L."/>
            <person name="Watervoot N.F."/>
            <person name="Auber R.P."/>
            <person name="Gonzalez D.J."/>
            <person name="Wisecaver J.H."/>
            <person name="Moore B.S."/>
        </authorList>
    </citation>
    <scope>NUCLEOTIDE SEQUENCE [LARGE SCALE GENOMIC DNA]</scope>
    <source>
        <strain evidence="4 5">12B1</strain>
    </source>
</reference>
<evidence type="ECO:0000313" key="4">
    <source>
        <dbReference type="EMBL" id="KAL1529207.1"/>
    </source>
</evidence>
<name>A0AB34K725_PRYPA</name>
<dbReference type="InterPro" id="IPR002589">
    <property type="entry name" value="Macro_dom"/>
</dbReference>
<feature type="compositionally biased region" description="Low complexity" evidence="1">
    <location>
        <begin position="218"/>
        <end position="233"/>
    </location>
</feature>
<protein>
    <recommendedName>
        <fullName evidence="6">FHA domain-containing protein</fullName>
    </recommendedName>
</protein>
<dbReference type="InterPro" id="IPR037197">
    <property type="entry name" value="WWE_dom_sf"/>
</dbReference>
<dbReference type="SUPFAM" id="SSF52949">
    <property type="entry name" value="Macro domain-like"/>
    <property type="match status" value="1"/>
</dbReference>
<proteinExistence type="predicted"/>
<evidence type="ECO:0008006" key="6">
    <source>
        <dbReference type="Google" id="ProtNLM"/>
    </source>
</evidence>
<feature type="region of interest" description="Disordered" evidence="1">
    <location>
        <begin position="199"/>
        <end position="233"/>
    </location>
</feature>
<dbReference type="InterPro" id="IPR004170">
    <property type="entry name" value="WWE_dom"/>
</dbReference>
<dbReference type="InterPro" id="IPR008984">
    <property type="entry name" value="SMAD_FHA_dom_sf"/>
</dbReference>
<feature type="compositionally biased region" description="Low complexity" evidence="1">
    <location>
        <begin position="449"/>
        <end position="461"/>
    </location>
</feature>
<feature type="compositionally biased region" description="Basic and acidic residues" evidence="1">
    <location>
        <begin position="199"/>
        <end position="210"/>
    </location>
</feature>
<organism evidence="4 5">
    <name type="scientific">Prymnesium parvum</name>
    <name type="common">Toxic golden alga</name>
    <dbReference type="NCBI Taxonomy" id="97485"/>
    <lineage>
        <taxon>Eukaryota</taxon>
        <taxon>Haptista</taxon>
        <taxon>Haptophyta</taxon>
        <taxon>Prymnesiophyceae</taxon>
        <taxon>Prymnesiales</taxon>
        <taxon>Prymnesiaceae</taxon>
        <taxon>Prymnesium</taxon>
    </lineage>
</organism>
<dbReference type="SUPFAM" id="SSF117839">
    <property type="entry name" value="WWE domain"/>
    <property type="match status" value="1"/>
</dbReference>
<feature type="compositionally biased region" description="Low complexity" evidence="1">
    <location>
        <begin position="372"/>
        <end position="391"/>
    </location>
</feature>
<dbReference type="SUPFAM" id="SSF49879">
    <property type="entry name" value="SMAD/FHA domain"/>
    <property type="match status" value="1"/>
</dbReference>
<evidence type="ECO:0000256" key="1">
    <source>
        <dbReference type="SAM" id="MobiDB-lite"/>
    </source>
</evidence>
<comment type="caution">
    <text evidence="4">The sequence shown here is derived from an EMBL/GenBank/DDBJ whole genome shotgun (WGS) entry which is preliminary data.</text>
</comment>
<keyword evidence="5" id="KW-1185">Reference proteome</keyword>
<sequence>MPTTVQLLDAADAFSAAPTVKNTVVLADSPAIVGRQVVGIDDKRVSRTQLRLRAEDTRLFATRLGPAASFVQSSAADAPVELPKDEERPLQPHAIVWLSKDPKTGAFAHPLRFIASPLVAPAPTPPASAAAEDAQPAEPPAAVWQVWLNRSFQPYESPHVQRSLEEAFQRGEAQLEVEVRGQAYVVEFHPQCRQVLKGDPSKTRAVRRCEAAAGGHEATPAHSTAPPATPLTAPSYAANATSLTAPSYAANATSLTAPSSAANAASLTAPSSAANAASLTAPSSAANAASLTSAASDATSFTAPSQPSSAAALCSASPASNAGSLTAPPASVAALAAPPAPTSGPAKKRSLAELARDAEAAVEARFAARAIDEPSLATPPHTSPAPASLPHASPPHTSPAPASLPHASLPHSSPAPASLPHVIQSHASPPLGSVSHASPSLPSPPHASPTPASLSDALPPIASAPPSSPAATRTLAFPLLSGAADCQFDAALAARVGAREAARFLSRRPDAPLRLLLVDATPSLAFEASLKEEGLLGDLRVLALHGDLPRLASSTGGAHIAQVVANTANTKLNAKGGGLNKSLHALAGPALEQATRAKWPPCAKPGFAYPVLLPEACALREEGFEWVIHVNCPTMNPNRPLCLEGDYERGAAQLSATYQALFEAFAQLP</sequence>
<dbReference type="Gene3D" id="2.60.200.20">
    <property type="match status" value="1"/>
</dbReference>
<feature type="domain" description="WWE" evidence="2">
    <location>
        <begin position="129"/>
        <end position="208"/>
    </location>
</feature>